<keyword evidence="2" id="KW-1185">Reference proteome</keyword>
<name>A0A286E6M7_9NEIS</name>
<dbReference type="InterPro" id="IPR038573">
    <property type="entry name" value="BrnT_sf"/>
</dbReference>
<dbReference type="Pfam" id="PF04365">
    <property type="entry name" value="BrnT_toxin"/>
    <property type="match status" value="1"/>
</dbReference>
<sequence>MLNRYILSAINMFEFEYDPNKSQSNHTKHGIDFETAQYLWQDPQLLSIPIQTEPEIRHLAIGIIGEKHWSAIYTHRNGKIRLISVRRSRDKEKMLYETH</sequence>
<dbReference type="InterPro" id="IPR007460">
    <property type="entry name" value="BrnT_toxin"/>
</dbReference>
<reference evidence="1 2" key="1">
    <citation type="submission" date="2017-09" db="EMBL/GenBank/DDBJ databases">
        <authorList>
            <person name="Ehlers B."/>
            <person name="Leendertz F.H."/>
        </authorList>
    </citation>
    <scope>NUCLEOTIDE SEQUENCE [LARGE SCALE GENOMIC DNA]</scope>
    <source>
        <strain evidence="1 2">DSM 16848</strain>
    </source>
</reference>
<accession>A0A286E6M7</accession>
<dbReference type="Gene3D" id="3.10.450.530">
    <property type="entry name" value="Ribonuclease toxin, BrnT, of type II toxin-antitoxin system"/>
    <property type="match status" value="1"/>
</dbReference>
<dbReference type="EMBL" id="OCNF01000004">
    <property type="protein sequence ID" value="SOD66557.1"/>
    <property type="molecule type" value="Genomic_DNA"/>
</dbReference>
<dbReference type="Proteomes" id="UP000219669">
    <property type="component" value="Unassembled WGS sequence"/>
</dbReference>
<dbReference type="AlphaFoldDB" id="A0A286E6M7"/>
<proteinExistence type="predicted"/>
<evidence type="ECO:0000313" key="1">
    <source>
        <dbReference type="EMBL" id="SOD66557.1"/>
    </source>
</evidence>
<evidence type="ECO:0000313" key="2">
    <source>
        <dbReference type="Proteomes" id="UP000219669"/>
    </source>
</evidence>
<organism evidence="1 2">
    <name type="scientific">Alysiella filiformis DSM 16848</name>
    <dbReference type="NCBI Taxonomy" id="1120981"/>
    <lineage>
        <taxon>Bacteria</taxon>
        <taxon>Pseudomonadati</taxon>
        <taxon>Pseudomonadota</taxon>
        <taxon>Betaproteobacteria</taxon>
        <taxon>Neisseriales</taxon>
        <taxon>Neisseriaceae</taxon>
        <taxon>Alysiella</taxon>
    </lineage>
</organism>
<gene>
    <name evidence="1" type="ORF">SAMN02746062_00647</name>
</gene>
<protein>
    <submittedName>
        <fullName evidence="1">Uncharacterized protein</fullName>
    </submittedName>
</protein>